<dbReference type="EMBL" id="NPJF01000050">
    <property type="protein sequence ID" value="OYP54207.1"/>
    <property type="molecule type" value="Genomic_DNA"/>
</dbReference>
<keyword evidence="2" id="KW-1185">Reference proteome</keyword>
<comment type="caution">
    <text evidence="1">The sequence shown here is derived from an EMBL/GenBank/DDBJ whole genome shotgun (WGS) entry which is preliminary data.</text>
</comment>
<name>A0ABX4EH91_SEGBR</name>
<proteinExistence type="predicted"/>
<evidence type="ECO:0000313" key="2">
    <source>
        <dbReference type="Proteomes" id="UP000216189"/>
    </source>
</evidence>
<evidence type="ECO:0000313" key="1">
    <source>
        <dbReference type="EMBL" id="OYP54207.1"/>
    </source>
</evidence>
<protein>
    <submittedName>
        <fullName evidence="1">Uncharacterized protein</fullName>
    </submittedName>
</protein>
<accession>A0ABX4EH91</accession>
<dbReference type="Proteomes" id="UP000216189">
    <property type="component" value="Unassembled WGS sequence"/>
</dbReference>
<sequence length="215" mass="24827">MKNGRYCMILISQCLQKIPANISCPEFCKEITDFIASQYFHNQLDIKKLTLHPEERATASAIIYNNYRKEIWMIGDCQCLVDNQLYNNDKPYENQIAQKRVQLIKSGLTPQKARELIEPDLIQAMLEGQNKHYSVIDGFPICENNIKIVSTVNSHQIVLASDGYPFLKNTLKESESLLEQQLKNDPQNIRTFIATKGLMPGNKSFDDRSYIRFFI</sequence>
<reference evidence="1 2" key="1">
    <citation type="submission" date="2017-08" db="EMBL/GenBank/DDBJ databases">
        <title>Comparative genomics of non-oral Prevotella species.</title>
        <authorList>
            <person name="Accetto T."/>
            <person name="Nograsek B."/>
            <person name="Avgustin G."/>
        </authorList>
    </citation>
    <scope>NUCLEOTIDE SEQUENCE [LARGE SCALE GENOMIC DNA]</scope>
    <source>
        <strain evidence="1 2">TC1-1</strain>
    </source>
</reference>
<organism evidence="1 2">
    <name type="scientific">Segatella bryantii</name>
    <name type="common">Prevotella bryantii</name>
    <dbReference type="NCBI Taxonomy" id="77095"/>
    <lineage>
        <taxon>Bacteria</taxon>
        <taxon>Pseudomonadati</taxon>
        <taxon>Bacteroidota</taxon>
        <taxon>Bacteroidia</taxon>
        <taxon>Bacteroidales</taxon>
        <taxon>Prevotellaceae</taxon>
        <taxon>Segatella</taxon>
    </lineage>
</organism>
<gene>
    <name evidence="1" type="ORF">CIK91_09460</name>
</gene>